<feature type="transmembrane region" description="Helical" evidence="6">
    <location>
        <begin position="7"/>
        <end position="25"/>
    </location>
</feature>
<comment type="subcellular location">
    <subcellularLocation>
        <location evidence="6">Cell membrane</location>
        <topology evidence="6">Multi-pass membrane protein</topology>
    </subcellularLocation>
    <subcellularLocation>
        <location evidence="1">Membrane</location>
        <topology evidence="1">Multi-pass membrane protein</topology>
    </subcellularLocation>
</comment>
<gene>
    <name evidence="7" type="ORF">J2W69_003707</name>
</gene>
<evidence type="ECO:0000256" key="5">
    <source>
        <dbReference type="ARBA" id="ARBA00023136"/>
    </source>
</evidence>
<feature type="transmembrane region" description="Helical" evidence="6">
    <location>
        <begin position="293"/>
        <end position="311"/>
    </location>
</feature>
<feature type="transmembrane region" description="Helical" evidence="6">
    <location>
        <begin position="207"/>
        <end position="227"/>
    </location>
</feature>
<feature type="transmembrane region" description="Helical" evidence="6">
    <location>
        <begin position="128"/>
        <end position="148"/>
    </location>
</feature>
<feature type="transmembrane region" description="Helical" evidence="6">
    <location>
        <begin position="239"/>
        <end position="260"/>
    </location>
</feature>
<feature type="transmembrane region" description="Helical" evidence="6">
    <location>
        <begin position="168"/>
        <end position="195"/>
    </location>
</feature>
<keyword evidence="3 6" id="KW-0812">Transmembrane</keyword>
<feature type="transmembrane region" description="Helical" evidence="6">
    <location>
        <begin position="79"/>
        <end position="98"/>
    </location>
</feature>
<dbReference type="Pfam" id="PF01925">
    <property type="entry name" value="TauE"/>
    <property type="match status" value="1"/>
</dbReference>
<keyword evidence="8" id="KW-1185">Reference proteome</keyword>
<dbReference type="Proteomes" id="UP001257909">
    <property type="component" value="Unassembled WGS sequence"/>
</dbReference>
<keyword evidence="4 6" id="KW-1133">Transmembrane helix</keyword>
<dbReference type="RefSeq" id="WP_310281190.1">
    <property type="nucleotide sequence ID" value="NZ_JAVDWR010000021.1"/>
</dbReference>
<evidence type="ECO:0000256" key="2">
    <source>
        <dbReference type="ARBA" id="ARBA00009142"/>
    </source>
</evidence>
<evidence type="ECO:0000256" key="1">
    <source>
        <dbReference type="ARBA" id="ARBA00004141"/>
    </source>
</evidence>
<comment type="caution">
    <text evidence="6">Lacks conserved residue(s) required for the propagation of feature annotation.</text>
</comment>
<reference evidence="7 8" key="1">
    <citation type="submission" date="2023-07" db="EMBL/GenBank/DDBJ databases">
        <title>Sorghum-associated microbial communities from plants grown in Nebraska, USA.</title>
        <authorList>
            <person name="Schachtman D."/>
        </authorList>
    </citation>
    <scope>NUCLEOTIDE SEQUENCE [LARGE SCALE GENOMIC DNA]</scope>
    <source>
        <strain evidence="7 8">4138</strain>
    </source>
</reference>
<dbReference type="EMBL" id="JAVDWR010000021">
    <property type="protein sequence ID" value="MDR7122730.1"/>
    <property type="molecule type" value="Genomic_DNA"/>
</dbReference>
<dbReference type="PANTHER" id="PTHR31154">
    <property type="entry name" value="MEMBRANE TRANSPORTER PROTEIN"/>
    <property type="match status" value="1"/>
</dbReference>
<evidence type="ECO:0000313" key="8">
    <source>
        <dbReference type="Proteomes" id="UP001257909"/>
    </source>
</evidence>
<dbReference type="InterPro" id="IPR002781">
    <property type="entry name" value="TM_pro_TauE-like"/>
</dbReference>
<organism evidence="7 8">
    <name type="scientific">Rheinheimera soli</name>
    <dbReference type="NCBI Taxonomy" id="443616"/>
    <lineage>
        <taxon>Bacteria</taxon>
        <taxon>Pseudomonadati</taxon>
        <taxon>Pseudomonadota</taxon>
        <taxon>Gammaproteobacteria</taxon>
        <taxon>Chromatiales</taxon>
        <taxon>Chromatiaceae</taxon>
        <taxon>Rheinheimera</taxon>
    </lineage>
</organism>
<evidence type="ECO:0000313" key="7">
    <source>
        <dbReference type="EMBL" id="MDR7122730.1"/>
    </source>
</evidence>
<evidence type="ECO:0000256" key="4">
    <source>
        <dbReference type="ARBA" id="ARBA00022989"/>
    </source>
</evidence>
<proteinExistence type="inferred from homology"/>
<dbReference type="PANTHER" id="PTHR31154:SF4">
    <property type="entry name" value="MEMBRANE TRANSPORTER PROTEIN"/>
    <property type="match status" value="1"/>
</dbReference>
<comment type="similarity">
    <text evidence="2 6">Belongs to the 4-toluene sulfonate uptake permease (TSUP) (TC 2.A.102) family.</text>
</comment>
<keyword evidence="6" id="KW-1003">Cell membrane</keyword>
<evidence type="ECO:0000256" key="3">
    <source>
        <dbReference type="ARBA" id="ARBA00022692"/>
    </source>
</evidence>
<sequence length="330" mass="36884">MFDSKVFRLWFIAALAVWVVLFSQFNQLSFLIEHWYYPAIMVAGAFVAGVTPEGGGAVAFPVLNIFLNIDRTMARDFSLMIQSIGMTSASIFILTHKANRLKTYRPLLVFIPVAFVGFVLGMQLLQQLPVYIMQALFLSLITSFSVVYSFGKHRGSKATLDPNKPMDFVLLLLMLLAGGMCASLFGTGADIILYTLLVTRFRMQEKVATHMSIMLMAAISVLGYAYRHFVDQGLTGYQVQTWLCAYPVVLLMAPLGAYVLHRINKEIMLYAIAVLNIAQLLYFLCYNPSVDKLIWAAVFTLLLSTGFVLLIRSLSRQTQAVDQSQLAVSH</sequence>
<feature type="transmembrane region" description="Helical" evidence="6">
    <location>
        <begin position="104"/>
        <end position="121"/>
    </location>
</feature>
<protein>
    <recommendedName>
        <fullName evidence="6">Probable membrane transporter protein</fullName>
    </recommendedName>
</protein>
<comment type="caution">
    <text evidence="7">The sequence shown here is derived from an EMBL/GenBank/DDBJ whole genome shotgun (WGS) entry which is preliminary data.</text>
</comment>
<keyword evidence="5 6" id="KW-0472">Membrane</keyword>
<accession>A0ABU1W4G1</accession>
<feature type="transmembrane region" description="Helical" evidence="6">
    <location>
        <begin position="37"/>
        <end position="67"/>
    </location>
</feature>
<evidence type="ECO:0000256" key="6">
    <source>
        <dbReference type="RuleBase" id="RU363041"/>
    </source>
</evidence>
<name>A0ABU1W4G1_9GAMM</name>
<feature type="transmembrane region" description="Helical" evidence="6">
    <location>
        <begin position="267"/>
        <end position="287"/>
    </location>
</feature>